<sequence length="88" mass="9549">MEPLWLVGYAEKGENLLIKAPLSYGKFKPLALCIKTIMINNDKLSTFSYPPHPTPHTLHPTPDVFVKNIPLKVGGIPSWGLAGGLAIA</sequence>
<name>A0A1D8TTZ9_9CYAN</name>
<evidence type="ECO:0000313" key="2">
    <source>
        <dbReference type="Proteomes" id="UP000177870"/>
    </source>
</evidence>
<protein>
    <submittedName>
        <fullName evidence="1">Uncharacterized protein</fullName>
    </submittedName>
</protein>
<evidence type="ECO:0000313" key="1">
    <source>
        <dbReference type="EMBL" id="AOX01121.1"/>
    </source>
</evidence>
<gene>
    <name evidence="1" type="ORF">BJP34_18225</name>
</gene>
<dbReference type="EMBL" id="CP017599">
    <property type="protein sequence ID" value="AOX01121.1"/>
    <property type="molecule type" value="Genomic_DNA"/>
</dbReference>
<organism evidence="1 2">
    <name type="scientific">Moorena producens PAL-8-15-08-1</name>
    <dbReference type="NCBI Taxonomy" id="1458985"/>
    <lineage>
        <taxon>Bacteria</taxon>
        <taxon>Bacillati</taxon>
        <taxon>Cyanobacteriota</taxon>
        <taxon>Cyanophyceae</taxon>
        <taxon>Coleofasciculales</taxon>
        <taxon>Coleofasciculaceae</taxon>
        <taxon>Moorena</taxon>
    </lineage>
</organism>
<reference evidence="2" key="1">
    <citation type="submission" date="2016-10" db="EMBL/GenBank/DDBJ databases">
        <title>Comparative genomics uncovers the prolific and rare metabolic potential of the cyanobacterial genus Moorea.</title>
        <authorList>
            <person name="Leao T."/>
            <person name="Castelao G."/>
            <person name="Korobeynikov A."/>
            <person name="Monroe E.A."/>
            <person name="Podell S."/>
            <person name="Glukhov E."/>
            <person name="Allen E."/>
            <person name="Gerwick W.H."/>
            <person name="Gerwick L."/>
        </authorList>
    </citation>
    <scope>NUCLEOTIDE SEQUENCE [LARGE SCALE GENOMIC DNA]</scope>
    <source>
        <strain evidence="2">PAL-8-15-08-1</strain>
    </source>
</reference>
<dbReference type="Proteomes" id="UP000177870">
    <property type="component" value="Chromosome"/>
</dbReference>
<dbReference type="KEGG" id="mpro:BJP34_18225"/>
<proteinExistence type="predicted"/>
<dbReference type="AlphaFoldDB" id="A0A1D8TTZ9"/>
<accession>A0A1D8TTZ9</accession>